<reference evidence="1" key="2">
    <citation type="journal article" date="2015" name="Data Brief">
        <title>Shoot transcriptome of the giant reed, Arundo donax.</title>
        <authorList>
            <person name="Barrero R.A."/>
            <person name="Guerrero F.D."/>
            <person name="Moolhuijzen P."/>
            <person name="Goolsby J.A."/>
            <person name="Tidwell J."/>
            <person name="Bellgard S.E."/>
            <person name="Bellgard M.I."/>
        </authorList>
    </citation>
    <scope>NUCLEOTIDE SEQUENCE</scope>
    <source>
        <tissue evidence="1">Shoot tissue taken approximately 20 cm above the soil surface</tissue>
    </source>
</reference>
<accession>A0A0A9EIJ1</accession>
<proteinExistence type="predicted"/>
<sequence>MDNKDTSKKMRGRLLYLGCGKITSCEEKPLADLGWEFSHIFSVVAASSRLYPLLRFEKPHRYKVGSVPGMLVPEE</sequence>
<name>A0A0A9EIJ1_ARUDO</name>
<dbReference type="EMBL" id="GBRH01197984">
    <property type="protein sequence ID" value="JAD99911.1"/>
    <property type="molecule type" value="Transcribed_RNA"/>
</dbReference>
<organism evidence="1">
    <name type="scientific">Arundo donax</name>
    <name type="common">Giant reed</name>
    <name type="synonym">Donax arundinaceus</name>
    <dbReference type="NCBI Taxonomy" id="35708"/>
    <lineage>
        <taxon>Eukaryota</taxon>
        <taxon>Viridiplantae</taxon>
        <taxon>Streptophyta</taxon>
        <taxon>Embryophyta</taxon>
        <taxon>Tracheophyta</taxon>
        <taxon>Spermatophyta</taxon>
        <taxon>Magnoliopsida</taxon>
        <taxon>Liliopsida</taxon>
        <taxon>Poales</taxon>
        <taxon>Poaceae</taxon>
        <taxon>PACMAD clade</taxon>
        <taxon>Arundinoideae</taxon>
        <taxon>Arundineae</taxon>
        <taxon>Arundo</taxon>
    </lineage>
</organism>
<reference evidence="1" key="1">
    <citation type="submission" date="2014-09" db="EMBL/GenBank/DDBJ databases">
        <authorList>
            <person name="Magalhaes I.L.F."/>
            <person name="Oliveira U."/>
            <person name="Santos F.R."/>
            <person name="Vidigal T.H.D.A."/>
            <person name="Brescovit A.D."/>
            <person name="Santos A.J."/>
        </authorList>
    </citation>
    <scope>NUCLEOTIDE SEQUENCE</scope>
    <source>
        <tissue evidence="1">Shoot tissue taken approximately 20 cm above the soil surface</tissue>
    </source>
</reference>
<protein>
    <submittedName>
        <fullName evidence="1">Uncharacterized protein</fullName>
    </submittedName>
</protein>
<evidence type="ECO:0000313" key="1">
    <source>
        <dbReference type="EMBL" id="JAD99911.1"/>
    </source>
</evidence>
<dbReference type="AlphaFoldDB" id="A0A0A9EIJ1"/>